<dbReference type="AlphaFoldDB" id="A0A0E0DC76"/>
<dbReference type="Gramene" id="OMERI04G06130.1">
    <property type="protein sequence ID" value="OMERI04G06130.1"/>
    <property type="gene ID" value="OMERI04G06130"/>
</dbReference>
<evidence type="ECO:0000256" key="1">
    <source>
        <dbReference type="SAM" id="SignalP"/>
    </source>
</evidence>
<evidence type="ECO:0000313" key="2">
    <source>
        <dbReference type="EnsemblPlants" id="OMERI04G06130.1"/>
    </source>
</evidence>
<sequence length="91" mass="9520">MTALVGAVSLLGGVVMAFFHIPHKSPATFGNDDMLQSLPRSFGAGRVKEVAPRWLGSCPLLDVGAVFRYGDFRGFSVAAVVKSALLGRLGG</sequence>
<keyword evidence="1" id="KW-0732">Signal</keyword>
<feature type="signal peptide" evidence="1">
    <location>
        <begin position="1"/>
        <end position="17"/>
    </location>
</feature>
<dbReference type="HOGENOM" id="CLU_2430748_0_0_1"/>
<dbReference type="Proteomes" id="UP000008021">
    <property type="component" value="Chromosome 4"/>
</dbReference>
<name>A0A0E0DC76_9ORYZ</name>
<organism evidence="2">
    <name type="scientific">Oryza meridionalis</name>
    <dbReference type="NCBI Taxonomy" id="40149"/>
    <lineage>
        <taxon>Eukaryota</taxon>
        <taxon>Viridiplantae</taxon>
        <taxon>Streptophyta</taxon>
        <taxon>Embryophyta</taxon>
        <taxon>Tracheophyta</taxon>
        <taxon>Spermatophyta</taxon>
        <taxon>Magnoliopsida</taxon>
        <taxon>Liliopsida</taxon>
        <taxon>Poales</taxon>
        <taxon>Poaceae</taxon>
        <taxon>BOP clade</taxon>
        <taxon>Oryzoideae</taxon>
        <taxon>Oryzeae</taxon>
        <taxon>Oryzinae</taxon>
        <taxon>Oryza</taxon>
    </lineage>
</organism>
<keyword evidence="3" id="KW-1185">Reference proteome</keyword>
<accession>A0A0E0DC76</accession>
<reference evidence="2" key="1">
    <citation type="submission" date="2015-04" db="UniProtKB">
        <authorList>
            <consortium name="EnsemblPlants"/>
        </authorList>
    </citation>
    <scope>IDENTIFICATION</scope>
</reference>
<dbReference type="EnsemblPlants" id="OMERI04G06130.1">
    <property type="protein sequence ID" value="OMERI04G06130.1"/>
    <property type="gene ID" value="OMERI04G06130"/>
</dbReference>
<protein>
    <submittedName>
        <fullName evidence="2">Uncharacterized protein</fullName>
    </submittedName>
</protein>
<reference evidence="2" key="2">
    <citation type="submission" date="2018-05" db="EMBL/GenBank/DDBJ databases">
        <title>OmerRS3 (Oryza meridionalis Reference Sequence Version 3).</title>
        <authorList>
            <person name="Zhang J."/>
            <person name="Kudrna D."/>
            <person name="Lee S."/>
            <person name="Talag J."/>
            <person name="Welchert J."/>
            <person name="Wing R.A."/>
        </authorList>
    </citation>
    <scope>NUCLEOTIDE SEQUENCE [LARGE SCALE GENOMIC DNA]</scope>
    <source>
        <strain evidence="2">cv. OR44</strain>
    </source>
</reference>
<feature type="chain" id="PRO_5002356754" evidence="1">
    <location>
        <begin position="18"/>
        <end position="91"/>
    </location>
</feature>
<proteinExistence type="predicted"/>
<evidence type="ECO:0000313" key="3">
    <source>
        <dbReference type="Proteomes" id="UP000008021"/>
    </source>
</evidence>